<accession>A0A656HNT8</accession>
<evidence type="ECO:0000256" key="1">
    <source>
        <dbReference type="ARBA" id="ARBA00004519"/>
    </source>
</evidence>
<proteinExistence type="inferred from homology"/>
<evidence type="ECO:0000259" key="5">
    <source>
        <dbReference type="Pfam" id="PF25876"/>
    </source>
</evidence>
<dbReference type="SUPFAM" id="SSF111369">
    <property type="entry name" value="HlyD-like secretion proteins"/>
    <property type="match status" value="1"/>
</dbReference>
<feature type="chain" id="PRO_5024938659" evidence="4">
    <location>
        <begin position="30"/>
        <end position="402"/>
    </location>
</feature>
<feature type="region of interest" description="Disordered" evidence="3">
    <location>
        <begin position="364"/>
        <end position="402"/>
    </location>
</feature>
<comment type="subcellular location">
    <subcellularLocation>
        <location evidence="1">Cell inner membrane</location>
        <topology evidence="1">Lipid-anchor</topology>
    </subcellularLocation>
</comment>
<keyword evidence="10" id="KW-1185">Reference proteome</keyword>
<dbReference type="InterPro" id="IPR058624">
    <property type="entry name" value="MdtA-like_HH"/>
</dbReference>
<evidence type="ECO:0000259" key="8">
    <source>
        <dbReference type="Pfam" id="PF25967"/>
    </source>
</evidence>
<feature type="domain" description="Multidrug resistance protein MdtA-like C-terminal permuted SH3" evidence="8">
    <location>
        <begin position="297"/>
        <end position="359"/>
    </location>
</feature>
<dbReference type="InterPro" id="IPR058626">
    <property type="entry name" value="MdtA-like_b-barrel"/>
</dbReference>
<dbReference type="Gene3D" id="2.40.30.170">
    <property type="match status" value="1"/>
</dbReference>
<dbReference type="InterPro" id="IPR058627">
    <property type="entry name" value="MdtA-like_C"/>
</dbReference>
<dbReference type="GO" id="GO:0046677">
    <property type="term" value="P:response to antibiotic"/>
    <property type="evidence" value="ECO:0007669"/>
    <property type="project" value="TreeGrafter"/>
</dbReference>
<dbReference type="Proteomes" id="UP000005317">
    <property type="component" value="Unassembled WGS sequence"/>
</dbReference>
<keyword evidence="4" id="KW-0732">Signal</keyword>
<dbReference type="Gene3D" id="2.40.50.100">
    <property type="match status" value="1"/>
</dbReference>
<dbReference type="Pfam" id="PF25967">
    <property type="entry name" value="RND-MFP_C"/>
    <property type="match status" value="1"/>
</dbReference>
<reference evidence="10" key="1">
    <citation type="journal article" date="2011" name="Stand. Genomic Sci.">
        <title>Genome sequence of the filamentous, gliding Thiothrix nivea neotype strain (JP2(T)).</title>
        <authorList>
            <person name="Lapidus A."/>
            <person name="Nolan M."/>
            <person name="Lucas S."/>
            <person name="Glavina Del Rio T."/>
            <person name="Tice H."/>
            <person name="Cheng J.F."/>
            <person name="Tapia R."/>
            <person name="Han C."/>
            <person name="Goodwin L."/>
            <person name="Pitluck S."/>
            <person name="Liolios K."/>
            <person name="Pagani I."/>
            <person name="Ivanova N."/>
            <person name="Huntemann M."/>
            <person name="Mavromatis K."/>
            <person name="Mikhailova N."/>
            <person name="Pati A."/>
            <person name="Chen A."/>
            <person name="Palaniappan K."/>
            <person name="Land M."/>
            <person name="Brambilla E.M."/>
            <person name="Rohde M."/>
            <person name="Abt B."/>
            <person name="Verbarg S."/>
            <person name="Goker M."/>
            <person name="Bristow J."/>
            <person name="Eisen J.A."/>
            <person name="Markowitz V."/>
            <person name="Hugenholtz P."/>
            <person name="Kyrpides N.C."/>
            <person name="Klenk H.P."/>
            <person name="Woyke T."/>
        </authorList>
    </citation>
    <scope>NUCLEOTIDE SEQUENCE [LARGE SCALE GENOMIC DNA]</scope>
    <source>
        <strain evidence="10">ATCC 35100 / DSM 5205 / JP2</strain>
    </source>
</reference>
<gene>
    <name evidence="9" type="ORF">Thini_4217</name>
</gene>
<dbReference type="PANTHER" id="PTHR30158">
    <property type="entry name" value="ACRA/E-RELATED COMPONENT OF DRUG EFFLUX TRANSPORTER"/>
    <property type="match status" value="1"/>
</dbReference>
<feature type="compositionally biased region" description="Basic and acidic residues" evidence="3">
    <location>
        <begin position="370"/>
        <end position="379"/>
    </location>
</feature>
<evidence type="ECO:0000256" key="3">
    <source>
        <dbReference type="SAM" id="MobiDB-lite"/>
    </source>
</evidence>
<dbReference type="InterPro" id="IPR058625">
    <property type="entry name" value="MdtA-like_BSH"/>
</dbReference>
<evidence type="ECO:0000259" key="7">
    <source>
        <dbReference type="Pfam" id="PF25944"/>
    </source>
</evidence>
<evidence type="ECO:0000259" key="6">
    <source>
        <dbReference type="Pfam" id="PF25917"/>
    </source>
</evidence>
<dbReference type="FunFam" id="2.40.420.20:FF:000001">
    <property type="entry name" value="Efflux RND transporter periplasmic adaptor subunit"/>
    <property type="match status" value="1"/>
</dbReference>
<dbReference type="InterPro" id="IPR006143">
    <property type="entry name" value="RND_pump_MFP"/>
</dbReference>
<dbReference type="GO" id="GO:0005886">
    <property type="term" value="C:plasma membrane"/>
    <property type="evidence" value="ECO:0007669"/>
    <property type="project" value="UniProtKB-SubCell"/>
</dbReference>
<feature type="signal peptide" evidence="4">
    <location>
        <begin position="1"/>
        <end position="29"/>
    </location>
</feature>
<evidence type="ECO:0000313" key="10">
    <source>
        <dbReference type="Proteomes" id="UP000005317"/>
    </source>
</evidence>
<dbReference type="Gene3D" id="2.40.420.20">
    <property type="match status" value="1"/>
</dbReference>
<dbReference type="EMBL" id="JH651384">
    <property type="protein sequence ID" value="EIJ36705.1"/>
    <property type="molecule type" value="Genomic_DNA"/>
</dbReference>
<dbReference type="AlphaFoldDB" id="A0A656HNT8"/>
<dbReference type="PROSITE" id="PS51257">
    <property type="entry name" value="PROKAR_LIPOPROTEIN"/>
    <property type="match status" value="1"/>
</dbReference>
<dbReference type="Pfam" id="PF25876">
    <property type="entry name" value="HH_MFP_RND"/>
    <property type="match status" value="1"/>
</dbReference>
<protein>
    <submittedName>
        <fullName evidence="9">Secretion protein HlyD family protein</fullName>
    </submittedName>
</protein>
<feature type="domain" description="Multidrug resistance protein MdtA-like alpha-helical hairpin" evidence="5">
    <location>
        <begin position="108"/>
        <end position="177"/>
    </location>
</feature>
<dbReference type="PANTHER" id="PTHR30158:SF3">
    <property type="entry name" value="MULTIDRUG EFFLUX PUMP SUBUNIT ACRA-RELATED"/>
    <property type="match status" value="1"/>
</dbReference>
<dbReference type="Pfam" id="PF25917">
    <property type="entry name" value="BSH_RND"/>
    <property type="match status" value="1"/>
</dbReference>
<name>A0A656HNT8_THINJ</name>
<organism evidence="9 10">
    <name type="scientific">Thiothrix nivea (strain ATCC 35100 / DSM 5205 / JP2)</name>
    <dbReference type="NCBI Taxonomy" id="870187"/>
    <lineage>
        <taxon>Bacteria</taxon>
        <taxon>Pseudomonadati</taxon>
        <taxon>Pseudomonadota</taxon>
        <taxon>Gammaproteobacteria</taxon>
        <taxon>Thiotrichales</taxon>
        <taxon>Thiotrichaceae</taxon>
        <taxon>Thiothrix</taxon>
    </lineage>
</organism>
<evidence type="ECO:0000256" key="4">
    <source>
        <dbReference type="SAM" id="SignalP"/>
    </source>
</evidence>
<evidence type="ECO:0000313" key="9">
    <source>
        <dbReference type="EMBL" id="EIJ36705.1"/>
    </source>
</evidence>
<feature type="domain" description="Multidrug resistance protein MdtA-like beta-barrel" evidence="7">
    <location>
        <begin position="216"/>
        <end position="292"/>
    </location>
</feature>
<sequence precursor="true">MKLPSTLPASAVLGLMLLFLVGCQSDQQAAANGADVARPPAAVDVRTLVAKDIELKETSSGRVAAFREAEVRPQISGIIQKRLFEEGSTVKKGDVLYQVDPAPYQAALESAKAGLAVAQADLNSTRNKAERYRKLAAQLVVSKQDTEDTTAAWKLAEAQIQVAKAAIQSANINLGYTRITAPISGVISRSSVTEGALVSAQQTTALATIRQLSPVYVDIKRNALTAMKSSQQTAPEVLLTLEDGTAYPETGVLKSSESSVDEGTGMLNARALFENKDGLLLPGMFVRASLATETVRNALLVPQQGIQRTPNGGTSALVVNTENKVESREVVVTEAIADQWLVRSGLVAGDRVIYSGLQKVKVGDTVQPLEDGKPVDDGSKATGSGESDDDDAGNPASGQKQE</sequence>
<dbReference type="Gene3D" id="1.10.287.470">
    <property type="entry name" value="Helix hairpin bin"/>
    <property type="match status" value="1"/>
</dbReference>
<dbReference type="GO" id="GO:0022857">
    <property type="term" value="F:transmembrane transporter activity"/>
    <property type="evidence" value="ECO:0007669"/>
    <property type="project" value="InterPro"/>
</dbReference>
<dbReference type="NCBIfam" id="TIGR01730">
    <property type="entry name" value="RND_mfp"/>
    <property type="match status" value="1"/>
</dbReference>
<feature type="domain" description="Multidrug resistance protein MdtA-like barrel-sandwich hybrid" evidence="6">
    <location>
        <begin position="67"/>
        <end position="209"/>
    </location>
</feature>
<dbReference type="Pfam" id="PF25944">
    <property type="entry name" value="Beta-barrel_RND"/>
    <property type="match status" value="1"/>
</dbReference>
<evidence type="ECO:0000256" key="2">
    <source>
        <dbReference type="ARBA" id="ARBA00009477"/>
    </source>
</evidence>
<comment type="similarity">
    <text evidence="2">Belongs to the membrane fusion protein (MFP) (TC 8.A.1) family.</text>
</comment>